<protein>
    <submittedName>
        <fullName evidence="2">LPP20 family lipoprotein</fullName>
    </submittedName>
</protein>
<gene>
    <name evidence="2" type="ORF">IAC04_06195</name>
</gene>
<evidence type="ECO:0000313" key="3">
    <source>
        <dbReference type="Proteomes" id="UP000824115"/>
    </source>
</evidence>
<dbReference type="EMBL" id="DXAW01000107">
    <property type="protein sequence ID" value="HIZ86062.1"/>
    <property type="molecule type" value="Genomic_DNA"/>
</dbReference>
<reference evidence="2" key="1">
    <citation type="journal article" date="2021" name="PeerJ">
        <title>Extensive microbial diversity within the chicken gut microbiome revealed by metagenomics and culture.</title>
        <authorList>
            <person name="Gilroy R."/>
            <person name="Ravi A."/>
            <person name="Getino M."/>
            <person name="Pursley I."/>
            <person name="Horton D.L."/>
            <person name="Alikhan N.F."/>
            <person name="Baker D."/>
            <person name="Gharbi K."/>
            <person name="Hall N."/>
            <person name="Watson M."/>
            <person name="Adriaenssens E.M."/>
            <person name="Foster-Nyarko E."/>
            <person name="Jarju S."/>
            <person name="Secka A."/>
            <person name="Antonio M."/>
            <person name="Oren A."/>
            <person name="Chaudhuri R.R."/>
            <person name="La Ragione R."/>
            <person name="Hildebrand F."/>
            <person name="Pallen M.J."/>
        </authorList>
    </citation>
    <scope>NUCLEOTIDE SEQUENCE</scope>
    <source>
        <strain evidence="2">Gambia16-554</strain>
    </source>
</reference>
<comment type="caution">
    <text evidence="2">The sequence shown here is derived from an EMBL/GenBank/DDBJ whole genome shotgun (WGS) entry which is preliminary data.</text>
</comment>
<dbReference type="PROSITE" id="PS51257">
    <property type="entry name" value="PROKAR_LIPOPROTEIN"/>
    <property type="match status" value="1"/>
</dbReference>
<accession>A0A9D2KB83</accession>
<feature type="signal peptide" evidence="1">
    <location>
        <begin position="1"/>
        <end position="28"/>
    </location>
</feature>
<evidence type="ECO:0000313" key="2">
    <source>
        <dbReference type="EMBL" id="HIZ86062.1"/>
    </source>
</evidence>
<dbReference type="Proteomes" id="UP000824115">
    <property type="component" value="Unassembled WGS sequence"/>
</dbReference>
<name>A0A9D2KB83_9BACT</name>
<proteinExistence type="predicted"/>
<organism evidence="2 3">
    <name type="scientific">Candidatus Coprenecus stercoravium</name>
    <dbReference type="NCBI Taxonomy" id="2840735"/>
    <lineage>
        <taxon>Bacteria</taxon>
        <taxon>Pseudomonadati</taxon>
        <taxon>Bacteroidota</taxon>
        <taxon>Bacteroidia</taxon>
        <taxon>Bacteroidales</taxon>
        <taxon>Rikenellaceae</taxon>
        <taxon>Rikenellaceae incertae sedis</taxon>
        <taxon>Candidatus Coprenecus</taxon>
    </lineage>
</organism>
<reference evidence="2" key="2">
    <citation type="submission" date="2021-04" db="EMBL/GenBank/DDBJ databases">
        <authorList>
            <person name="Gilroy R."/>
        </authorList>
    </citation>
    <scope>NUCLEOTIDE SEQUENCE</scope>
    <source>
        <strain evidence="2">Gambia16-554</strain>
    </source>
</reference>
<evidence type="ECO:0000256" key="1">
    <source>
        <dbReference type="SAM" id="SignalP"/>
    </source>
</evidence>
<keyword evidence="1" id="KW-0732">Signal</keyword>
<feature type="chain" id="PRO_5039433125" evidence="1">
    <location>
        <begin position="29"/>
        <end position="195"/>
    </location>
</feature>
<dbReference type="AlphaFoldDB" id="A0A9D2KB83"/>
<keyword evidence="2" id="KW-0449">Lipoprotein</keyword>
<sequence>MKTQSIIALTVSASLLFLASSCGGQKQAANTYTPPVEEVMPFDTPEFKSNAEFFRAKASGVSADRNMAKTVARTSALNELATQVEVVVKSVIQSYANQYQVGMETENVSKIQNMAVTAVSQQLNGAILKDEKSFRMSDGRIEYWVVLEMSRVPVMEAAESAIAADEKLGIDFNEFKFQEFFNQQMKDLEARENAK</sequence>